<keyword evidence="2" id="KW-1185">Reference proteome</keyword>
<name>A0ACB8B8F0_9AGAM</name>
<sequence length="909" mass="98584">MSWSASVLSTVSSDTEPTVVLTFDSAKYVFNVGENTTRAFLQSRRNWKKTRGIFLTSVGTQRASGLPGLLMTFADSGLSSLNIVGPSGLLHFMAAMRKYTFRDNLAVNPIEVALTPAVPSGDAPLVYKDENVSVYAVPIVPQDESSDTPSGQGTSSSAMSASNQVVASSRSASKRKRTPSPSQPSKRFVRGPDLDLLSSLSPESALSKLQDLMNKTAFEPSSLSGEMAQAWRRFIVQTMFPGIKSALGPSGCSSEDSKGGSKKKDKSNPDPPELKPSAAPKIAHIAHPPGFNKQLPILEDDLILSTDPLRKATLAYAVMGPRVRGKFDSQKANALGLKAGPLRSKVARGETVIVTVEDGQGNVTERTVRPEDCMGQSESPGVILLLDIPTRSHIPSLLSSFTGSAAFAKYQTRETVDHALRTVFHICGEGVLEDERYKTFMNGFGEKVHHVVASREHISNPITFTSAAFNQLRLNQLDENIFPIPNFVLQAKQDIGTISDLPIHTTAMVTNTLVDIRPPRPPVKEKDAEAHDLFHPSILSTAPLVVPDLTRKRFAEARARVQGRQSPTGPGGDVIICTLGTGSAIPSKYRNVSGTLIQIPDYGNVLLDAGEGTWGQLSRNFGDDVSATSSVWKVLRDLRCIFISHIHGDHHIGLAKILAMRRRLDPLPSEPLYLVANQTVFLYLRDYAAVEDLGFGTNNGVLPILNDAIHWRSNGSTSKWRSHDAQVDQQSSQDAVKNLCRTLGLESLTTVDVEHRAKCHGLIIKHKDGWSIVFSGDTVPTNKLVRAGANATLLIHEATMADDQVEMARAKMHSTFGQAIGIGKSMKAQNILLTHFSARYPKMPPPSVLATDGPDDPTLALAFDMANIRIGDMWKMNAYMGAIEQSFIDSPEDGDANEAVMDVTQVDIS</sequence>
<accession>A0ACB8B8F0</accession>
<reference evidence="1" key="1">
    <citation type="journal article" date="2021" name="New Phytol.">
        <title>Evolutionary innovations through gain and loss of genes in the ectomycorrhizal Boletales.</title>
        <authorList>
            <person name="Wu G."/>
            <person name="Miyauchi S."/>
            <person name="Morin E."/>
            <person name="Kuo A."/>
            <person name="Drula E."/>
            <person name="Varga T."/>
            <person name="Kohler A."/>
            <person name="Feng B."/>
            <person name="Cao Y."/>
            <person name="Lipzen A."/>
            <person name="Daum C."/>
            <person name="Hundley H."/>
            <person name="Pangilinan J."/>
            <person name="Johnson J."/>
            <person name="Barry K."/>
            <person name="LaButti K."/>
            <person name="Ng V."/>
            <person name="Ahrendt S."/>
            <person name="Min B."/>
            <person name="Choi I.G."/>
            <person name="Park H."/>
            <person name="Plett J.M."/>
            <person name="Magnuson J."/>
            <person name="Spatafora J.W."/>
            <person name="Nagy L.G."/>
            <person name="Henrissat B."/>
            <person name="Grigoriev I.V."/>
            <person name="Yang Z.L."/>
            <person name="Xu J."/>
            <person name="Martin F.M."/>
        </authorList>
    </citation>
    <scope>NUCLEOTIDE SEQUENCE</scope>
    <source>
        <strain evidence="1">KUC20120723A-06</strain>
    </source>
</reference>
<organism evidence="1 2">
    <name type="scientific">Leucogyrophana mollusca</name>
    <dbReference type="NCBI Taxonomy" id="85980"/>
    <lineage>
        <taxon>Eukaryota</taxon>
        <taxon>Fungi</taxon>
        <taxon>Dikarya</taxon>
        <taxon>Basidiomycota</taxon>
        <taxon>Agaricomycotina</taxon>
        <taxon>Agaricomycetes</taxon>
        <taxon>Agaricomycetidae</taxon>
        <taxon>Boletales</taxon>
        <taxon>Boletales incertae sedis</taxon>
        <taxon>Leucogyrophana</taxon>
    </lineage>
</organism>
<dbReference type="EMBL" id="MU266521">
    <property type="protein sequence ID" value="KAH7921559.1"/>
    <property type="molecule type" value="Genomic_DNA"/>
</dbReference>
<proteinExistence type="predicted"/>
<comment type="caution">
    <text evidence="1">The sequence shown here is derived from an EMBL/GenBank/DDBJ whole genome shotgun (WGS) entry which is preliminary data.</text>
</comment>
<evidence type="ECO:0000313" key="1">
    <source>
        <dbReference type="EMBL" id="KAH7921559.1"/>
    </source>
</evidence>
<gene>
    <name evidence="1" type="ORF">BV22DRAFT_1038537</name>
</gene>
<evidence type="ECO:0000313" key="2">
    <source>
        <dbReference type="Proteomes" id="UP000790709"/>
    </source>
</evidence>
<dbReference type="Proteomes" id="UP000790709">
    <property type="component" value="Unassembled WGS sequence"/>
</dbReference>
<protein>
    <submittedName>
        <fullName evidence="1">Uncharacterized protein</fullName>
    </submittedName>
</protein>